<evidence type="ECO:0000313" key="1">
    <source>
        <dbReference type="EMBL" id="PAQ09810.1"/>
    </source>
</evidence>
<reference evidence="1 2" key="1">
    <citation type="submission" date="2017-08" db="EMBL/GenBank/DDBJ databases">
        <title>Mesorhizobium wenxinae sp. nov., a novel rhizobial species isolated from root nodules of chickpea (Cicer arietinum L.).</title>
        <authorList>
            <person name="Zhang J."/>
        </authorList>
    </citation>
    <scope>NUCLEOTIDE SEQUENCE [LARGE SCALE GENOMIC DNA]</scope>
    <source>
        <strain evidence="1 2">SDW018</strain>
    </source>
</reference>
<sequence length="70" mass="7749">MGKGRANPDPQSYDHPYEAGVFAQKHGLTQKSAEVILFANGPSTIACDAAARAFQQAVALRNKQWQRDRY</sequence>
<accession>A0A271LR64</accession>
<dbReference type="AlphaFoldDB" id="A0A271LR64"/>
<dbReference type="OrthoDB" id="8095600at2"/>
<dbReference type="Proteomes" id="UP000216442">
    <property type="component" value="Unassembled WGS sequence"/>
</dbReference>
<proteinExistence type="predicted"/>
<protein>
    <submittedName>
        <fullName evidence="1">Uncharacterized protein</fullName>
    </submittedName>
</protein>
<name>A0A271LR64_9HYPH</name>
<gene>
    <name evidence="1" type="ORF">CIT26_11070</name>
</gene>
<comment type="caution">
    <text evidence="1">The sequence shown here is derived from an EMBL/GenBank/DDBJ whole genome shotgun (WGS) entry which is preliminary data.</text>
</comment>
<organism evidence="1 2">
    <name type="scientific">Mesorhizobium temperatum</name>
    <dbReference type="NCBI Taxonomy" id="241416"/>
    <lineage>
        <taxon>Bacteria</taxon>
        <taxon>Pseudomonadati</taxon>
        <taxon>Pseudomonadota</taxon>
        <taxon>Alphaproteobacteria</taxon>
        <taxon>Hyphomicrobiales</taxon>
        <taxon>Phyllobacteriaceae</taxon>
        <taxon>Mesorhizobium</taxon>
    </lineage>
</organism>
<dbReference type="EMBL" id="NPKJ01000039">
    <property type="protein sequence ID" value="PAQ09810.1"/>
    <property type="molecule type" value="Genomic_DNA"/>
</dbReference>
<evidence type="ECO:0000313" key="2">
    <source>
        <dbReference type="Proteomes" id="UP000216442"/>
    </source>
</evidence>
<keyword evidence="2" id="KW-1185">Reference proteome</keyword>